<comment type="caution">
    <text evidence="2">The sequence shown here is derived from an EMBL/GenBank/DDBJ whole genome shotgun (WGS) entry which is preliminary data.</text>
</comment>
<organism evidence="2 3">
    <name type="scientific">Chaetomium strumarium</name>
    <dbReference type="NCBI Taxonomy" id="1170767"/>
    <lineage>
        <taxon>Eukaryota</taxon>
        <taxon>Fungi</taxon>
        <taxon>Dikarya</taxon>
        <taxon>Ascomycota</taxon>
        <taxon>Pezizomycotina</taxon>
        <taxon>Sordariomycetes</taxon>
        <taxon>Sordariomycetidae</taxon>
        <taxon>Sordariales</taxon>
        <taxon>Chaetomiaceae</taxon>
        <taxon>Chaetomium</taxon>
    </lineage>
</organism>
<feature type="compositionally biased region" description="Basic and acidic residues" evidence="1">
    <location>
        <begin position="290"/>
        <end position="303"/>
    </location>
</feature>
<keyword evidence="3" id="KW-1185">Reference proteome</keyword>
<reference evidence="2" key="2">
    <citation type="submission" date="2023-06" db="EMBL/GenBank/DDBJ databases">
        <authorList>
            <consortium name="Lawrence Berkeley National Laboratory"/>
            <person name="Mondo S.J."/>
            <person name="Hensen N."/>
            <person name="Bonometti L."/>
            <person name="Westerberg I."/>
            <person name="Brannstrom I.O."/>
            <person name="Guillou S."/>
            <person name="Cros-Aarteil S."/>
            <person name="Calhoun S."/>
            <person name="Haridas S."/>
            <person name="Kuo A."/>
            <person name="Pangilinan J."/>
            <person name="Riley R."/>
            <person name="Labutti K."/>
            <person name="Andreopoulos B."/>
            <person name="Lipzen A."/>
            <person name="Chen C."/>
            <person name="Yanf M."/>
            <person name="Daum C."/>
            <person name="Ng V."/>
            <person name="Clum A."/>
            <person name="Steindorff A."/>
            <person name="Ohm R."/>
            <person name="Martin F."/>
            <person name="Silar P."/>
            <person name="Natvig D."/>
            <person name="Lalanne C."/>
            <person name="Gautier V."/>
            <person name="Ament-Velasquez S.L."/>
            <person name="Kruys A."/>
            <person name="Hutchinson M.I."/>
            <person name="Powell A.J."/>
            <person name="Barry K."/>
            <person name="Miller A.N."/>
            <person name="Grigoriev I.V."/>
            <person name="Debuchy R."/>
            <person name="Gladieux P."/>
            <person name="Thoren M.H."/>
            <person name="Johannesson H."/>
        </authorList>
    </citation>
    <scope>NUCLEOTIDE SEQUENCE</scope>
    <source>
        <strain evidence="2">CBS 333.67</strain>
    </source>
</reference>
<evidence type="ECO:0000256" key="1">
    <source>
        <dbReference type="SAM" id="MobiDB-lite"/>
    </source>
</evidence>
<feature type="compositionally biased region" description="Polar residues" evidence="1">
    <location>
        <begin position="253"/>
        <end position="270"/>
    </location>
</feature>
<feature type="compositionally biased region" description="Basic and acidic residues" evidence="1">
    <location>
        <begin position="310"/>
        <end position="319"/>
    </location>
</feature>
<proteinExistence type="predicted"/>
<feature type="region of interest" description="Disordered" evidence="1">
    <location>
        <begin position="174"/>
        <end position="271"/>
    </location>
</feature>
<evidence type="ECO:0008006" key="4">
    <source>
        <dbReference type="Google" id="ProtNLM"/>
    </source>
</evidence>
<dbReference type="GeneID" id="87885994"/>
<name>A0AAJ0GPB1_9PEZI</name>
<feature type="region of interest" description="Disordered" evidence="1">
    <location>
        <begin position="290"/>
        <end position="333"/>
    </location>
</feature>
<dbReference type="RefSeq" id="XP_062719424.1">
    <property type="nucleotide sequence ID" value="XM_062867165.1"/>
</dbReference>
<dbReference type="AlphaFoldDB" id="A0AAJ0GPB1"/>
<evidence type="ECO:0000313" key="2">
    <source>
        <dbReference type="EMBL" id="KAK3303644.1"/>
    </source>
</evidence>
<gene>
    <name evidence="2" type="ORF">B0T15DRAFT_496182</name>
</gene>
<feature type="compositionally biased region" description="Polar residues" evidence="1">
    <location>
        <begin position="199"/>
        <end position="216"/>
    </location>
</feature>
<dbReference type="EMBL" id="JAUDZG010000006">
    <property type="protein sequence ID" value="KAK3303644.1"/>
    <property type="molecule type" value="Genomic_DNA"/>
</dbReference>
<sequence length="369" mass="41487">MAPFGSILELKHHIVSCHGRKSRGAQCRRCKLEFDTEIGLERHLLLPRDQMCEVQASSVEDPESGITGEIAGVLMARDGSGETWSWEGLWRLVFPDDVEVPEPDFQPIVELVEVEQVFEESQEALKASLRETLGLLLPGVTDNDYLNFLTGQLELVFETHRVNIMKQSASRCWSATGGEQLQGQGSQRRPDRKSKRNTLLKSIQRSTQDAATSTAVNKHFRSRSPRDTAASFSERISRRNMTPQTYEVVASHDINNPTASTDEQYTSNPRDSCDSGIGIPCDKCTTEQCSCRETRHSEDDKAGTHKLRRETKEPNEKEPQTQSRPRLSIRTEGNWVTEVMGMEGTAVSGGRFSPESFKQRLLRKQFTSA</sequence>
<dbReference type="Proteomes" id="UP001273166">
    <property type="component" value="Unassembled WGS sequence"/>
</dbReference>
<feature type="compositionally biased region" description="Polar residues" evidence="1">
    <location>
        <begin position="174"/>
        <end position="187"/>
    </location>
</feature>
<accession>A0AAJ0GPB1</accession>
<protein>
    <recommendedName>
        <fullName evidence="4">C2H2-type domain-containing protein</fullName>
    </recommendedName>
</protein>
<evidence type="ECO:0000313" key="3">
    <source>
        <dbReference type="Proteomes" id="UP001273166"/>
    </source>
</evidence>
<reference evidence="2" key="1">
    <citation type="journal article" date="2023" name="Mol. Phylogenet. Evol.">
        <title>Genome-scale phylogeny and comparative genomics of the fungal order Sordariales.</title>
        <authorList>
            <person name="Hensen N."/>
            <person name="Bonometti L."/>
            <person name="Westerberg I."/>
            <person name="Brannstrom I.O."/>
            <person name="Guillou S."/>
            <person name="Cros-Aarteil S."/>
            <person name="Calhoun S."/>
            <person name="Haridas S."/>
            <person name="Kuo A."/>
            <person name="Mondo S."/>
            <person name="Pangilinan J."/>
            <person name="Riley R."/>
            <person name="LaButti K."/>
            <person name="Andreopoulos B."/>
            <person name="Lipzen A."/>
            <person name="Chen C."/>
            <person name="Yan M."/>
            <person name="Daum C."/>
            <person name="Ng V."/>
            <person name="Clum A."/>
            <person name="Steindorff A."/>
            <person name="Ohm R.A."/>
            <person name="Martin F."/>
            <person name="Silar P."/>
            <person name="Natvig D.O."/>
            <person name="Lalanne C."/>
            <person name="Gautier V."/>
            <person name="Ament-Velasquez S.L."/>
            <person name="Kruys A."/>
            <person name="Hutchinson M.I."/>
            <person name="Powell A.J."/>
            <person name="Barry K."/>
            <person name="Miller A.N."/>
            <person name="Grigoriev I.V."/>
            <person name="Debuchy R."/>
            <person name="Gladieux P."/>
            <person name="Hiltunen Thoren M."/>
            <person name="Johannesson H."/>
        </authorList>
    </citation>
    <scope>NUCLEOTIDE SEQUENCE</scope>
    <source>
        <strain evidence="2">CBS 333.67</strain>
    </source>
</reference>